<dbReference type="OrthoDB" id="5320219at2"/>
<name>A0A2W6MU59_9HELI</name>
<sequence length="60" mass="6816">MGGGGGGAYFEKIIRATSMPGFEPPFFVIRGKKFIIVPEDKYLNEEARDIYFIKERNKEG</sequence>
<evidence type="ECO:0000313" key="1">
    <source>
        <dbReference type="EMBL" id="PZT48044.1"/>
    </source>
</evidence>
<evidence type="ECO:0000313" key="2">
    <source>
        <dbReference type="Proteomes" id="UP000249746"/>
    </source>
</evidence>
<protein>
    <submittedName>
        <fullName evidence="1">Uncharacterized protein</fullName>
    </submittedName>
</protein>
<gene>
    <name evidence="1" type="ORF">B6S12_05705</name>
</gene>
<organism evidence="1 2">
    <name type="scientific">Helicobacter valdiviensis</name>
    <dbReference type="NCBI Taxonomy" id="1458358"/>
    <lineage>
        <taxon>Bacteria</taxon>
        <taxon>Pseudomonadati</taxon>
        <taxon>Campylobacterota</taxon>
        <taxon>Epsilonproteobacteria</taxon>
        <taxon>Campylobacterales</taxon>
        <taxon>Helicobacteraceae</taxon>
        <taxon>Helicobacter</taxon>
    </lineage>
</organism>
<dbReference type="RefSeq" id="WP_111229849.1">
    <property type="nucleotide sequence ID" value="NZ_NBIU01000014.1"/>
</dbReference>
<dbReference type="AlphaFoldDB" id="A0A2W6MU59"/>
<proteinExistence type="predicted"/>
<dbReference type="EMBL" id="NBIU01000014">
    <property type="protein sequence ID" value="PZT48044.1"/>
    <property type="molecule type" value="Genomic_DNA"/>
</dbReference>
<keyword evidence="2" id="KW-1185">Reference proteome</keyword>
<comment type="caution">
    <text evidence="1">The sequence shown here is derived from an EMBL/GenBank/DDBJ whole genome shotgun (WGS) entry which is preliminary data.</text>
</comment>
<accession>A0A2W6MU59</accession>
<dbReference type="Proteomes" id="UP000249746">
    <property type="component" value="Unassembled WGS sequence"/>
</dbReference>
<reference evidence="1 2" key="1">
    <citation type="submission" date="2017-03" db="EMBL/GenBank/DDBJ databases">
        <title>Genomic and clinical evidence uncovers the enterohepatic species Helicobacter valdiviensis as a potential human intestinal pathogen.</title>
        <authorList>
            <person name="Fresia P."/>
            <person name="Jara R."/>
            <person name="Sierra R."/>
            <person name="Ferres I."/>
            <person name="Greif G."/>
            <person name="Iraola G."/>
            <person name="Collado L."/>
        </authorList>
    </citation>
    <scope>NUCLEOTIDE SEQUENCE [LARGE SCALE GENOMIC DNA]</scope>
    <source>
        <strain evidence="1 2">WBE14</strain>
    </source>
</reference>